<dbReference type="Proteomes" id="UP000000286">
    <property type="component" value="Chromosome IV"/>
</dbReference>
<evidence type="ECO:0000313" key="2">
    <source>
        <dbReference type="Proteomes" id="UP000000286"/>
    </source>
</evidence>
<dbReference type="PROSITE" id="PS51257">
    <property type="entry name" value="PROKAR_LIPOPROTEIN"/>
    <property type="match status" value="1"/>
</dbReference>
<reference evidence="1 2" key="1">
    <citation type="journal article" date="2009" name="Proc. Natl. Acad. Sci. U.S.A.">
        <title>Eukaryote-to-eukaryote gene transfer events revealed by the genome sequence of the wine yeast Saccharomyces cerevisiae EC1118.</title>
        <authorList>
            <person name="Novo M."/>
            <person name="Bigey F."/>
            <person name="Beyne E."/>
            <person name="Galeote V."/>
            <person name="Gavory F."/>
            <person name="Mallet S."/>
            <person name="Cambot B."/>
            <person name="Legras J.L."/>
            <person name="Wincker P."/>
            <person name="Casaregola S."/>
            <person name="Dequin S."/>
        </authorList>
    </citation>
    <scope>NUCLEOTIDE SEQUENCE [LARGE SCALE GENOMIC DNA]</scope>
    <source>
        <strain evidence="2">Lalvin EC1118 / Prise de mousse</strain>
    </source>
</reference>
<dbReference type="HOGENOM" id="CLU_1556492_0_0_1"/>
<proteinExistence type="predicted"/>
<protein>
    <submittedName>
        <fullName evidence="1">EC1118_1D0_4544p</fullName>
    </submittedName>
</protein>
<organism evidence="1 2">
    <name type="scientific">Saccharomyces cerevisiae (strain Lalvin EC1118 / Prise de mousse)</name>
    <name type="common">Baker's yeast</name>
    <dbReference type="NCBI Taxonomy" id="643680"/>
    <lineage>
        <taxon>Eukaryota</taxon>
        <taxon>Fungi</taxon>
        <taxon>Dikarya</taxon>
        <taxon>Ascomycota</taxon>
        <taxon>Saccharomycotina</taxon>
        <taxon>Saccharomycetes</taxon>
        <taxon>Saccharomycetales</taxon>
        <taxon>Saccharomycetaceae</taxon>
        <taxon>Saccharomyces</taxon>
    </lineage>
</organism>
<name>C8Z5A2_YEAS8</name>
<sequence length="172" mass="18383">MKRCACLSNSPTRHTTVVVPSPVISSCAAAALAISTAVGDWICISVSNTLPSLVSLMLPAPSTSIFSVPLGPKLVSRTDCKPSADVTLTFKAASLLNDSAFGFSNCNDMLLLYLYYNLLLLTASTPLTFTLSTHCTHTLLYIILSVFRSFLTRITTTNTSPSENFATKAKLP</sequence>
<gene>
    <name evidence="1" type="ORF">EC1118_1D0_4544g</name>
</gene>
<dbReference type="EMBL" id="FN393063">
    <property type="protein sequence ID" value="CAY78691.1"/>
    <property type="molecule type" value="Genomic_DNA"/>
</dbReference>
<evidence type="ECO:0000313" key="1">
    <source>
        <dbReference type="EMBL" id="CAY78691.1"/>
    </source>
</evidence>
<dbReference type="AlphaFoldDB" id="C8Z5A2"/>
<accession>C8Z5A2</accession>